<evidence type="ECO:0000313" key="1">
    <source>
        <dbReference type="EMBL" id="AJF98078.1"/>
    </source>
</evidence>
<accession>A0A0B5IYW7</accession>
<dbReference type="Proteomes" id="UP000202511">
    <property type="component" value="Segment"/>
</dbReference>
<dbReference type="KEGG" id="vg:23462995"/>
<sequence>MSLDDPALSGHLVGFRSQSLGHGRLCGARHSLVQVLRDRGFASASTYALLQSCHPHDDLPIPGHFVMGVSDGGPFLDSEGWRTAPALLASHPDAHCTYARITKMPPIWGNLDPDRAIVCPRDAVAALRDRIETYIDSPFVVTYDENDDHYPVRLWTWRPNNNDGGLVFTMDGIDDEDADDPKLSATLAIVRDTVAEDPWRQSYVHI</sequence>
<protein>
    <submittedName>
        <fullName evidence="1">Uncharacterized protein</fullName>
    </submittedName>
</protein>
<reference evidence="1 2" key="1">
    <citation type="journal article" date="2015" name="Parasitol. Res.">
        <title>Viruses in close associations with free-living amoebae.</title>
        <authorList>
            <person name="Scheid P."/>
        </authorList>
    </citation>
    <scope>NUCLEOTIDE SEQUENCE [LARGE SCALE GENOMIC DNA]</scope>
    <source>
        <strain evidence="1">KlaHel</strain>
    </source>
</reference>
<dbReference type="EMBL" id="KP136319">
    <property type="protein sequence ID" value="AJF98078.1"/>
    <property type="molecule type" value="Genomic_DNA"/>
</dbReference>
<proteinExistence type="predicted"/>
<organism evidence="1 2">
    <name type="scientific">Pandoravirus inopinatum</name>
    <dbReference type="NCBI Taxonomy" id="1605721"/>
    <lineage>
        <taxon>Viruses</taxon>
        <taxon>Pandoravirus</taxon>
    </lineage>
</organism>
<dbReference type="RefSeq" id="YP_009120313.1">
    <property type="nucleotide sequence ID" value="NC_026440.1"/>
</dbReference>
<name>A0A0B5IYW7_9VIRU</name>
<evidence type="ECO:0000313" key="2">
    <source>
        <dbReference type="Proteomes" id="UP000202511"/>
    </source>
</evidence>
<dbReference type="GeneID" id="23462995"/>